<proteinExistence type="predicted"/>
<gene>
    <name evidence="1" type="ORF">NMY3_01798</name>
</gene>
<dbReference type="AlphaFoldDB" id="A0A654M0D8"/>
<dbReference type="Proteomes" id="UP000058925">
    <property type="component" value="Chromosome"/>
</dbReference>
<sequence>MAAVIRSQRSESKVKAKGYRTHYDCVYDALLYLKNQPIPLTKYRISTNKHTLTSLLSNQFIKPVTNKNLILNSEYTDVPHYTISPKGIEYIKRYESLKQLFTD</sequence>
<evidence type="ECO:0008006" key="3">
    <source>
        <dbReference type="Google" id="ProtNLM"/>
    </source>
</evidence>
<dbReference type="InterPro" id="IPR036388">
    <property type="entry name" value="WH-like_DNA-bd_sf"/>
</dbReference>
<keyword evidence="2" id="KW-1185">Reference proteome</keyword>
<reference evidence="2" key="1">
    <citation type="submission" date="2015-10" db="EMBL/GenBank/DDBJ databases">
        <title>Niche specialization of a soil ammonia-oxidizing archaeon, Candidatus Nitrosocosmicus oleophilus.</title>
        <authorList>
            <person name="Jung M.-Y."/>
            <person name="Rhee S.-K."/>
        </authorList>
    </citation>
    <scope>NUCLEOTIDE SEQUENCE [LARGE SCALE GENOMIC DNA]</scope>
    <source>
        <strain evidence="2">MY3</strain>
    </source>
</reference>
<dbReference type="Gene3D" id="1.10.10.10">
    <property type="entry name" value="Winged helix-like DNA-binding domain superfamily/Winged helix DNA-binding domain"/>
    <property type="match status" value="1"/>
</dbReference>
<dbReference type="RefSeq" id="WP_196818352.1">
    <property type="nucleotide sequence ID" value="NZ_CP012850.1"/>
</dbReference>
<organism evidence="1 2">
    <name type="scientific">Candidatus Nitrosocosmicus oleophilus</name>
    <dbReference type="NCBI Taxonomy" id="1353260"/>
    <lineage>
        <taxon>Archaea</taxon>
        <taxon>Nitrososphaerota</taxon>
        <taxon>Nitrososphaeria</taxon>
        <taxon>Nitrososphaerales</taxon>
        <taxon>Nitrososphaeraceae</taxon>
        <taxon>Candidatus Nitrosocosmicus</taxon>
    </lineage>
</organism>
<accession>A0A654M0D8</accession>
<dbReference type="GeneID" id="60421797"/>
<dbReference type="OrthoDB" id="8539at2157"/>
<name>A0A654M0D8_9ARCH</name>
<dbReference type="KEGG" id="taa:NMY3_01798"/>
<evidence type="ECO:0000313" key="1">
    <source>
        <dbReference type="EMBL" id="ALI36001.1"/>
    </source>
</evidence>
<evidence type="ECO:0000313" key="2">
    <source>
        <dbReference type="Proteomes" id="UP000058925"/>
    </source>
</evidence>
<protein>
    <recommendedName>
        <fullName evidence="3">ArnR1-like winged helix-turn-helix domain-containing protein</fullName>
    </recommendedName>
</protein>
<dbReference type="EMBL" id="CP012850">
    <property type="protein sequence ID" value="ALI36001.1"/>
    <property type="molecule type" value="Genomic_DNA"/>
</dbReference>